<accession>A0AAV1RDD1</accession>
<name>A0AAV1RDD1_9ROSI</name>
<feature type="compositionally biased region" description="Polar residues" evidence="1">
    <location>
        <begin position="85"/>
        <end position="100"/>
    </location>
</feature>
<gene>
    <name evidence="2" type="ORF">DCAF_LOCUS8139</name>
</gene>
<dbReference type="AlphaFoldDB" id="A0AAV1RDD1"/>
<evidence type="ECO:0000313" key="3">
    <source>
        <dbReference type="Proteomes" id="UP001314170"/>
    </source>
</evidence>
<evidence type="ECO:0000256" key="1">
    <source>
        <dbReference type="SAM" id="MobiDB-lite"/>
    </source>
</evidence>
<proteinExistence type="predicted"/>
<protein>
    <submittedName>
        <fullName evidence="2">Uncharacterized protein</fullName>
    </submittedName>
</protein>
<comment type="caution">
    <text evidence="2">The sequence shown here is derived from an EMBL/GenBank/DDBJ whole genome shotgun (WGS) entry which is preliminary data.</text>
</comment>
<sequence>MVRLRQFVVAASEERLLVAATSRRFHGGERSEKERKRALCEVEAKLFVSYTHDDYLVSEEKCIEKDKIESKTRRPTIRPSLRGRSPSNPFSTLPINQQQT</sequence>
<organism evidence="2 3">
    <name type="scientific">Dovyalis caffra</name>
    <dbReference type="NCBI Taxonomy" id="77055"/>
    <lineage>
        <taxon>Eukaryota</taxon>
        <taxon>Viridiplantae</taxon>
        <taxon>Streptophyta</taxon>
        <taxon>Embryophyta</taxon>
        <taxon>Tracheophyta</taxon>
        <taxon>Spermatophyta</taxon>
        <taxon>Magnoliopsida</taxon>
        <taxon>eudicotyledons</taxon>
        <taxon>Gunneridae</taxon>
        <taxon>Pentapetalae</taxon>
        <taxon>rosids</taxon>
        <taxon>fabids</taxon>
        <taxon>Malpighiales</taxon>
        <taxon>Salicaceae</taxon>
        <taxon>Flacourtieae</taxon>
        <taxon>Dovyalis</taxon>
    </lineage>
</organism>
<dbReference type="Proteomes" id="UP001314170">
    <property type="component" value="Unassembled WGS sequence"/>
</dbReference>
<dbReference type="EMBL" id="CAWUPB010000913">
    <property type="protein sequence ID" value="CAK7330791.1"/>
    <property type="molecule type" value="Genomic_DNA"/>
</dbReference>
<reference evidence="2 3" key="1">
    <citation type="submission" date="2024-01" db="EMBL/GenBank/DDBJ databases">
        <authorList>
            <person name="Waweru B."/>
        </authorList>
    </citation>
    <scope>NUCLEOTIDE SEQUENCE [LARGE SCALE GENOMIC DNA]</scope>
</reference>
<evidence type="ECO:0000313" key="2">
    <source>
        <dbReference type="EMBL" id="CAK7330791.1"/>
    </source>
</evidence>
<keyword evidence="3" id="KW-1185">Reference proteome</keyword>
<feature type="region of interest" description="Disordered" evidence="1">
    <location>
        <begin position="67"/>
        <end position="100"/>
    </location>
</feature>